<reference evidence="1 2" key="1">
    <citation type="submission" date="2015-08" db="EMBL/GenBank/DDBJ databases">
        <title>Emmonsia species relationships and genome sequence.</title>
        <authorList>
            <person name="Cuomo C.A."/>
            <person name="Schwartz I.S."/>
            <person name="Kenyon C."/>
            <person name="De Hoog G.S."/>
            <person name="Govender N.P."/>
            <person name="Botha A."/>
            <person name="Moreno L."/>
            <person name="De Vries M."/>
            <person name="Munoz J.F."/>
            <person name="Stielow J.B."/>
        </authorList>
    </citation>
    <scope>NUCLEOTIDE SEQUENCE [LARGE SCALE GENOMIC DNA]</scope>
    <source>
        <strain evidence="1 2">EI222</strain>
    </source>
</reference>
<proteinExistence type="predicted"/>
<gene>
    <name evidence="1" type="ORF">ACJ73_08696</name>
</gene>
<sequence>MANTPLTRAIVQSLLQSPFQTEDDVHSWSSVFSIDPDKPLLRTWDQWSGHNDKYFGNMAFDMISLLDVLPEPQAPAIEARPFHRGFGFSDFNTSSEEVCFEEDFFDEEYDSYDEVEEDNAMDDFLNGS</sequence>
<dbReference type="AlphaFoldDB" id="A0A1J9QRA0"/>
<keyword evidence="2" id="KW-1185">Reference proteome</keyword>
<dbReference type="OrthoDB" id="4207073at2759"/>
<dbReference type="EMBL" id="LGTZ01002142">
    <property type="protein sequence ID" value="OJD18711.1"/>
    <property type="molecule type" value="Genomic_DNA"/>
</dbReference>
<accession>A0A1J9QRA0</accession>
<organism evidence="1 2">
    <name type="scientific">Blastomyces percursus</name>
    <dbReference type="NCBI Taxonomy" id="1658174"/>
    <lineage>
        <taxon>Eukaryota</taxon>
        <taxon>Fungi</taxon>
        <taxon>Dikarya</taxon>
        <taxon>Ascomycota</taxon>
        <taxon>Pezizomycotina</taxon>
        <taxon>Eurotiomycetes</taxon>
        <taxon>Eurotiomycetidae</taxon>
        <taxon>Onygenales</taxon>
        <taxon>Ajellomycetaceae</taxon>
        <taxon>Blastomyces</taxon>
    </lineage>
</organism>
<protein>
    <submittedName>
        <fullName evidence="1">Uncharacterized protein</fullName>
    </submittedName>
</protein>
<name>A0A1J9QRA0_9EURO</name>
<dbReference type="VEuPathDB" id="FungiDB:ACJ73_08696"/>
<comment type="caution">
    <text evidence="1">The sequence shown here is derived from an EMBL/GenBank/DDBJ whole genome shotgun (WGS) entry which is preliminary data.</text>
</comment>
<dbReference type="Proteomes" id="UP000242791">
    <property type="component" value="Unassembled WGS sequence"/>
</dbReference>
<evidence type="ECO:0000313" key="1">
    <source>
        <dbReference type="EMBL" id="OJD18711.1"/>
    </source>
</evidence>
<evidence type="ECO:0000313" key="2">
    <source>
        <dbReference type="Proteomes" id="UP000242791"/>
    </source>
</evidence>